<sequence length="290" mass="32248">MMMKTFYLILLLPLTNAFVPFIDGGKGMPKLYDAWFNEQICKQASTAIGKAIAAGNKKIEVNFPSVPNVEEVKFGTPLNQKFGTNVVAKNLKFAGGYKPGSDVSRQLIGYSNIYWAKKIASAAKGKNKTVAVITSEPVIFSSIKKGMGDLSRSGTIMSQKARQEARDNECVICINPGGEETWDRVLSAHTTPSSSFVVLNNAYSTTYDLGNKRGYEEAYYLKRVSKGWIYRAYPGPWEAYLEKPDGNVELLQSFKTKPLLREVSALVRDESFKRYAINNDRWSSGFGGRL</sequence>
<dbReference type="PANTHER" id="PTHR35509">
    <property type="entry name" value="DOMAIN PROTEIN, PUTATIVE (DUF1995)-RELATED"/>
    <property type="match status" value="1"/>
</dbReference>
<dbReference type="InterPro" id="IPR053021">
    <property type="entry name" value="Chloroplast_ADK"/>
</dbReference>
<name>A0A7S3Q0R4_9STRA</name>
<feature type="chain" id="PRO_5031436446" description="DUF1995 domain-containing protein" evidence="1">
    <location>
        <begin position="18"/>
        <end position="290"/>
    </location>
</feature>
<keyword evidence="1" id="KW-0732">Signal</keyword>
<dbReference type="AlphaFoldDB" id="A0A7S3Q0R4"/>
<protein>
    <recommendedName>
        <fullName evidence="2">DUF1995 domain-containing protein</fullName>
    </recommendedName>
</protein>
<evidence type="ECO:0000313" key="3">
    <source>
        <dbReference type="EMBL" id="CAE0461507.1"/>
    </source>
</evidence>
<dbReference type="Pfam" id="PF09353">
    <property type="entry name" value="DUF1995"/>
    <property type="match status" value="1"/>
</dbReference>
<accession>A0A7S3Q0R4</accession>
<dbReference type="InterPro" id="IPR018962">
    <property type="entry name" value="DUF1995"/>
</dbReference>
<dbReference type="PANTHER" id="PTHR35509:SF4">
    <property type="entry name" value="DUF1995 DOMAIN-CONTAINING PROTEIN"/>
    <property type="match status" value="1"/>
</dbReference>
<feature type="signal peptide" evidence="1">
    <location>
        <begin position="1"/>
        <end position="17"/>
    </location>
</feature>
<evidence type="ECO:0000256" key="1">
    <source>
        <dbReference type="SAM" id="SignalP"/>
    </source>
</evidence>
<organism evidence="3">
    <name type="scientific">Chaetoceros debilis</name>
    <dbReference type="NCBI Taxonomy" id="122233"/>
    <lineage>
        <taxon>Eukaryota</taxon>
        <taxon>Sar</taxon>
        <taxon>Stramenopiles</taxon>
        <taxon>Ochrophyta</taxon>
        <taxon>Bacillariophyta</taxon>
        <taxon>Coscinodiscophyceae</taxon>
        <taxon>Chaetocerotophycidae</taxon>
        <taxon>Chaetocerotales</taxon>
        <taxon>Chaetocerotaceae</taxon>
        <taxon>Chaetoceros</taxon>
    </lineage>
</organism>
<gene>
    <name evidence="3" type="ORF">CDEB00056_LOCUS6348</name>
</gene>
<proteinExistence type="predicted"/>
<reference evidence="3" key="1">
    <citation type="submission" date="2021-01" db="EMBL/GenBank/DDBJ databases">
        <authorList>
            <person name="Corre E."/>
            <person name="Pelletier E."/>
            <person name="Niang G."/>
            <person name="Scheremetjew M."/>
            <person name="Finn R."/>
            <person name="Kale V."/>
            <person name="Holt S."/>
            <person name="Cochrane G."/>
            <person name="Meng A."/>
            <person name="Brown T."/>
            <person name="Cohen L."/>
        </authorList>
    </citation>
    <scope>NUCLEOTIDE SEQUENCE</scope>
    <source>
        <strain evidence="3">MM31A-1</strain>
    </source>
</reference>
<evidence type="ECO:0000259" key="2">
    <source>
        <dbReference type="Pfam" id="PF09353"/>
    </source>
</evidence>
<dbReference type="EMBL" id="HBIO01008324">
    <property type="protein sequence ID" value="CAE0461507.1"/>
    <property type="molecule type" value="Transcribed_RNA"/>
</dbReference>
<feature type="domain" description="DUF1995" evidence="2">
    <location>
        <begin position="38"/>
        <end position="264"/>
    </location>
</feature>